<reference evidence="1 2" key="1">
    <citation type="submission" date="2017-03" db="EMBL/GenBank/DDBJ databases">
        <title>Genome Survey of Euroglyphus maynei.</title>
        <authorList>
            <person name="Arlian L.G."/>
            <person name="Morgan M.S."/>
            <person name="Rider S.D."/>
        </authorList>
    </citation>
    <scope>NUCLEOTIDE SEQUENCE [LARGE SCALE GENOMIC DNA]</scope>
    <source>
        <strain evidence="1">Arlian Lab</strain>
        <tissue evidence="1">Whole body</tissue>
    </source>
</reference>
<keyword evidence="2" id="KW-1185">Reference proteome</keyword>
<name>A0A1Y3BFF4_EURMA</name>
<sequence length="245" mass="29279">SQNSQQNNEQQQSKLINLLNNDDNCDDYGFNDGTINPSSLFIDDGKISLKFLSFINADQCDYSFQSLTNPWEEIYDDNNHLFELNEQIPYYLRLVELTSDRNEKILNSRIRQIIKCSVNELEVYRTDEFCDYRYGMYQCMVDAVRQREKFPIDKRINYEFEPELDEIDTLNLSVQTMVKKFRLDEMIDLTNDTYEWDPWIESLANYFNHSFPFMPKNRRRNFSSVFNPKTNTPGAYSPYHRRTTT</sequence>
<evidence type="ECO:0000313" key="2">
    <source>
        <dbReference type="Proteomes" id="UP000194236"/>
    </source>
</evidence>
<proteinExistence type="predicted"/>
<feature type="non-terminal residue" evidence="1">
    <location>
        <position position="1"/>
    </location>
</feature>
<dbReference type="Proteomes" id="UP000194236">
    <property type="component" value="Unassembled WGS sequence"/>
</dbReference>
<gene>
    <name evidence="1" type="ORF">BLA29_010391</name>
</gene>
<feature type="non-terminal residue" evidence="1">
    <location>
        <position position="245"/>
    </location>
</feature>
<dbReference type="EMBL" id="MUJZ01030302">
    <property type="protein sequence ID" value="OTF77915.1"/>
    <property type="molecule type" value="Genomic_DNA"/>
</dbReference>
<dbReference type="AlphaFoldDB" id="A0A1Y3BFF4"/>
<accession>A0A1Y3BFF4</accession>
<organism evidence="1 2">
    <name type="scientific">Euroglyphus maynei</name>
    <name type="common">Mayne's house dust mite</name>
    <dbReference type="NCBI Taxonomy" id="6958"/>
    <lineage>
        <taxon>Eukaryota</taxon>
        <taxon>Metazoa</taxon>
        <taxon>Ecdysozoa</taxon>
        <taxon>Arthropoda</taxon>
        <taxon>Chelicerata</taxon>
        <taxon>Arachnida</taxon>
        <taxon>Acari</taxon>
        <taxon>Acariformes</taxon>
        <taxon>Sarcoptiformes</taxon>
        <taxon>Astigmata</taxon>
        <taxon>Psoroptidia</taxon>
        <taxon>Analgoidea</taxon>
        <taxon>Pyroglyphidae</taxon>
        <taxon>Pyroglyphinae</taxon>
        <taxon>Euroglyphus</taxon>
    </lineage>
</organism>
<dbReference type="Gene3D" id="3.10.20.770">
    <property type="match status" value="1"/>
</dbReference>
<protein>
    <submittedName>
        <fullName evidence="1">Uncharacterized protein</fullName>
    </submittedName>
</protein>
<comment type="caution">
    <text evidence="1">The sequence shown here is derived from an EMBL/GenBank/DDBJ whole genome shotgun (WGS) entry which is preliminary data.</text>
</comment>
<dbReference type="OrthoDB" id="10466870at2759"/>
<evidence type="ECO:0000313" key="1">
    <source>
        <dbReference type="EMBL" id="OTF77915.1"/>
    </source>
</evidence>